<protein>
    <submittedName>
        <fullName evidence="1">Class II heat shock protein</fullName>
    </submittedName>
</protein>
<keyword evidence="1" id="KW-0346">Stress response</keyword>
<sequence length="223" mass="25042">MPITLGEAFSLARITEPRFEAIAHKEKATARKDQSIKKTTDIIISLRNEVASPKVKGSLDVDEDICVDEVSSVIDGVFVIGESNVGSMEVPSKFGEFSENKKIVKEVLVGGGEALGVDDYESNRVILVLKDGGGEFDDSLDEINLGLSEEFVIRVLEGRDDFSEKSREVFSVMPWATKGRRSVLCYVQGNERRKKKKMKSAIQRRLRDPRIIFLDITLRARWF</sequence>
<reference evidence="1" key="1">
    <citation type="journal article" date="2019" name="Sci. Rep.">
        <title>Draft genome of Tanacetum cinerariifolium, the natural source of mosquito coil.</title>
        <authorList>
            <person name="Yamashiro T."/>
            <person name="Shiraishi A."/>
            <person name="Satake H."/>
            <person name="Nakayama K."/>
        </authorList>
    </citation>
    <scope>NUCLEOTIDE SEQUENCE</scope>
</reference>
<evidence type="ECO:0000313" key="1">
    <source>
        <dbReference type="EMBL" id="GEY38530.1"/>
    </source>
</evidence>
<organism evidence="1">
    <name type="scientific">Tanacetum cinerariifolium</name>
    <name type="common">Dalmatian daisy</name>
    <name type="synonym">Chrysanthemum cinerariifolium</name>
    <dbReference type="NCBI Taxonomy" id="118510"/>
    <lineage>
        <taxon>Eukaryota</taxon>
        <taxon>Viridiplantae</taxon>
        <taxon>Streptophyta</taxon>
        <taxon>Embryophyta</taxon>
        <taxon>Tracheophyta</taxon>
        <taxon>Spermatophyta</taxon>
        <taxon>Magnoliopsida</taxon>
        <taxon>eudicotyledons</taxon>
        <taxon>Gunneridae</taxon>
        <taxon>Pentapetalae</taxon>
        <taxon>asterids</taxon>
        <taxon>campanulids</taxon>
        <taxon>Asterales</taxon>
        <taxon>Asteraceae</taxon>
        <taxon>Asteroideae</taxon>
        <taxon>Anthemideae</taxon>
        <taxon>Anthemidinae</taxon>
        <taxon>Tanacetum</taxon>
    </lineage>
</organism>
<dbReference type="EMBL" id="BKCJ010174124">
    <property type="protein sequence ID" value="GEY38530.1"/>
    <property type="molecule type" value="Genomic_DNA"/>
</dbReference>
<proteinExistence type="predicted"/>
<gene>
    <name evidence="1" type="ORF">Tci_410504</name>
</gene>
<accession>A0A699HLI8</accession>
<dbReference type="AlphaFoldDB" id="A0A699HLI8"/>
<name>A0A699HLI8_TANCI</name>
<comment type="caution">
    <text evidence="1">The sequence shown here is derived from an EMBL/GenBank/DDBJ whole genome shotgun (WGS) entry which is preliminary data.</text>
</comment>